<protein>
    <submittedName>
        <fullName evidence="2">Uncharacterized protein</fullName>
    </submittedName>
</protein>
<dbReference type="AlphaFoldDB" id="A0A1E4TS48"/>
<dbReference type="Pfam" id="PF08315">
    <property type="entry name" value="cwf18"/>
    <property type="match status" value="1"/>
</dbReference>
<dbReference type="InterPro" id="IPR013169">
    <property type="entry name" value="mRNA_splic_Cwf18-like"/>
</dbReference>
<feature type="compositionally biased region" description="Acidic residues" evidence="1">
    <location>
        <begin position="135"/>
        <end position="146"/>
    </location>
</feature>
<evidence type="ECO:0000313" key="3">
    <source>
        <dbReference type="Proteomes" id="UP000094236"/>
    </source>
</evidence>
<dbReference type="EMBL" id="KV454015">
    <property type="protein sequence ID" value="ODV94566.1"/>
    <property type="molecule type" value="Genomic_DNA"/>
</dbReference>
<reference evidence="3" key="1">
    <citation type="submission" date="2016-05" db="EMBL/GenBank/DDBJ databases">
        <title>Comparative genomics of biotechnologically important yeasts.</title>
        <authorList>
            <consortium name="DOE Joint Genome Institute"/>
            <person name="Riley R."/>
            <person name="Haridas S."/>
            <person name="Wolfe K.H."/>
            <person name="Lopes M.R."/>
            <person name="Hittinger C.T."/>
            <person name="Goker M."/>
            <person name="Salamov A."/>
            <person name="Wisecaver J."/>
            <person name="Long T.M."/>
            <person name="Aerts A.L."/>
            <person name="Barry K."/>
            <person name="Choi C."/>
            <person name="Clum A."/>
            <person name="Coughlan A.Y."/>
            <person name="Deshpande S."/>
            <person name="Douglass A.P."/>
            <person name="Hanson S.J."/>
            <person name="Klenk H.-P."/>
            <person name="Labutti K."/>
            <person name="Lapidus A."/>
            <person name="Lindquist E."/>
            <person name="Lipzen A."/>
            <person name="Meier-Kolthoff J.P."/>
            <person name="Ohm R.A."/>
            <person name="Otillar R.P."/>
            <person name="Pangilinan J."/>
            <person name="Peng Y."/>
            <person name="Rokas A."/>
            <person name="Rosa C.A."/>
            <person name="Scheuner C."/>
            <person name="Sibirny A.A."/>
            <person name="Slot J.C."/>
            <person name="Stielow J.B."/>
            <person name="Sun H."/>
            <person name="Kurtzman C.P."/>
            <person name="Blackwell M."/>
            <person name="Grigoriev I.V."/>
            <person name="Jeffries T.W."/>
        </authorList>
    </citation>
    <scope>NUCLEOTIDE SEQUENCE [LARGE SCALE GENOMIC DNA]</scope>
    <source>
        <strain evidence="3">NRRL Y-2460</strain>
    </source>
</reference>
<gene>
    <name evidence="2" type="ORF">PACTADRAFT_50443</name>
</gene>
<accession>A0A1E4TS48</accession>
<evidence type="ECO:0000256" key="1">
    <source>
        <dbReference type="SAM" id="MobiDB-lite"/>
    </source>
</evidence>
<evidence type="ECO:0000313" key="2">
    <source>
        <dbReference type="EMBL" id="ODV94566.1"/>
    </source>
</evidence>
<keyword evidence="3" id="KW-1185">Reference proteome</keyword>
<dbReference type="OrthoDB" id="10261348at2759"/>
<sequence length="204" mass="23836">MSLEAQAEDRKRRLADLKAKRVKNADADAEITVEVNDTLKNYTHDDDDDDVVVPFTKKSKILSRNFNYNTNEPINTLQFIENRDNNDIDERIDKENFIIGKNGETVEVLAEAMQDEILSKFEKKSRQSFAVLDNENNENNENDDNDDNLKIKDLKPQKNDWDLKEKLMPQAIKLDKLTQKNINKMVKERAIKIEKQQIEKNLKN</sequence>
<proteinExistence type="predicted"/>
<organism evidence="2 3">
    <name type="scientific">Pachysolen tannophilus NRRL Y-2460</name>
    <dbReference type="NCBI Taxonomy" id="669874"/>
    <lineage>
        <taxon>Eukaryota</taxon>
        <taxon>Fungi</taxon>
        <taxon>Dikarya</taxon>
        <taxon>Ascomycota</taxon>
        <taxon>Saccharomycotina</taxon>
        <taxon>Pichiomycetes</taxon>
        <taxon>Pachysolenaceae</taxon>
        <taxon>Pachysolen</taxon>
    </lineage>
</organism>
<name>A0A1E4TS48_PACTA</name>
<dbReference type="Proteomes" id="UP000094236">
    <property type="component" value="Unassembled WGS sequence"/>
</dbReference>
<feature type="region of interest" description="Disordered" evidence="1">
    <location>
        <begin position="133"/>
        <end position="152"/>
    </location>
</feature>